<name>A0A9P8CGQ6_9HELO</name>
<dbReference type="AlphaFoldDB" id="A0A9P8CGQ6"/>
<protein>
    <recommendedName>
        <fullName evidence="2">DUF4211 domain-containing protein</fullName>
    </recommendedName>
</protein>
<feature type="region of interest" description="Disordered" evidence="1">
    <location>
        <begin position="162"/>
        <end position="315"/>
    </location>
</feature>
<organism evidence="3 4">
    <name type="scientific">Calycina marina</name>
    <dbReference type="NCBI Taxonomy" id="1763456"/>
    <lineage>
        <taxon>Eukaryota</taxon>
        <taxon>Fungi</taxon>
        <taxon>Dikarya</taxon>
        <taxon>Ascomycota</taxon>
        <taxon>Pezizomycotina</taxon>
        <taxon>Leotiomycetes</taxon>
        <taxon>Helotiales</taxon>
        <taxon>Pezizellaceae</taxon>
        <taxon>Calycina</taxon>
    </lineage>
</organism>
<sequence>MPSKPSKPSNLGRLSRRKNQTRLTFDPVAPTGSSPSASMSPANVRHQKPGNKTANTPSRPTRNKKAAEPASCTSSSKKPAPVAFESPRFLLKSKKKASQSSRALPTPAKSSQLTRSQAKVYETLAFSDSSDSSAGEAEEGEPGLPTTYRVAKVLFPGAPKGNQIIELSDLDDEEPVRSSPMKRKKSTVASESDEDDSDIVSSAPQRRRHVAQGDGEKEGDEEVELTALPARRRPQQLKSKKSAPSYSPSSARCRHRTEKEKTLELLKRKRAGEDIDKVTDSSESDDNNRRGLYDSDEDSELQALSEFEDEEESEVEIAKPKKVARAKKFIRGRDSDKDKDQDEYDSEFVIDDDEDTPLGVPLSLHDIPLEFTHQAHKPLKEHFRDMVEWMVHKKINPGFARDDPIYRQAFLKLDSEYAGYAKSKFVSSQWTAEFTRAICARPVLNHRSPLDKGEGITLEGVYKCDVCNHRKHIPSSGVSFSGKPYDIDTLEDLTDDSDESSDSDASSAGDTEKVDYDQSGSALPSENKEWLAGRTCYTNAEHAHTLLHWKRALNEWVVDHLEHTGELTPEKLAARDQMSSNKRMKYANKLVDRREKDGVIAGLYRDFKGQLEVAKYIQPSGRWESKRR</sequence>
<feature type="compositionally biased region" description="Polar residues" evidence="1">
    <location>
        <begin position="108"/>
        <end position="117"/>
    </location>
</feature>
<dbReference type="InterPro" id="IPR025451">
    <property type="entry name" value="DUF4211"/>
</dbReference>
<dbReference type="PANTHER" id="PTHR14689:SF0">
    <property type="entry name" value="COILED-COIL DOMAIN-CONTAINING PROTEIN 82"/>
    <property type="match status" value="1"/>
</dbReference>
<proteinExistence type="predicted"/>
<feature type="compositionally biased region" description="Acidic residues" evidence="1">
    <location>
        <begin position="491"/>
        <end position="502"/>
    </location>
</feature>
<dbReference type="PANTHER" id="PTHR14689">
    <property type="entry name" value="PHORBOL-ESTER_DAG-TYPE DOMAIN-CONTAINING PROTEIN"/>
    <property type="match status" value="1"/>
</dbReference>
<evidence type="ECO:0000259" key="2">
    <source>
        <dbReference type="Pfam" id="PF13926"/>
    </source>
</evidence>
<feature type="compositionally biased region" description="Basic residues" evidence="1">
    <location>
        <begin position="230"/>
        <end position="241"/>
    </location>
</feature>
<dbReference type="Proteomes" id="UP000887226">
    <property type="component" value="Unassembled WGS sequence"/>
</dbReference>
<evidence type="ECO:0000256" key="1">
    <source>
        <dbReference type="SAM" id="MobiDB-lite"/>
    </source>
</evidence>
<comment type="caution">
    <text evidence="3">The sequence shown here is derived from an EMBL/GenBank/DDBJ whole genome shotgun (WGS) entry which is preliminary data.</text>
</comment>
<keyword evidence="4" id="KW-1185">Reference proteome</keyword>
<feature type="compositionally biased region" description="Polar residues" evidence="1">
    <location>
        <begin position="50"/>
        <end position="60"/>
    </location>
</feature>
<dbReference type="GO" id="GO:0005634">
    <property type="term" value="C:nucleus"/>
    <property type="evidence" value="ECO:0007669"/>
    <property type="project" value="TreeGrafter"/>
</dbReference>
<feature type="region of interest" description="Disordered" evidence="1">
    <location>
        <begin position="491"/>
        <end position="526"/>
    </location>
</feature>
<feature type="compositionally biased region" description="Polar residues" evidence="1">
    <location>
        <begin position="31"/>
        <end position="41"/>
    </location>
</feature>
<feature type="region of interest" description="Disordered" evidence="1">
    <location>
        <begin position="1"/>
        <end position="145"/>
    </location>
</feature>
<gene>
    <name evidence="3" type="ORF">BJ878DRAFT_314871</name>
</gene>
<feature type="compositionally biased region" description="Acidic residues" evidence="1">
    <location>
        <begin position="294"/>
        <end position="315"/>
    </location>
</feature>
<dbReference type="EMBL" id="MU253818">
    <property type="protein sequence ID" value="KAG9246087.1"/>
    <property type="molecule type" value="Genomic_DNA"/>
</dbReference>
<dbReference type="OrthoDB" id="21499at2759"/>
<feature type="compositionally biased region" description="Low complexity" evidence="1">
    <location>
        <begin position="242"/>
        <end position="251"/>
    </location>
</feature>
<accession>A0A9P8CGQ6</accession>
<feature type="domain" description="DUF4211" evidence="2">
    <location>
        <begin position="348"/>
        <end position="490"/>
    </location>
</feature>
<feature type="compositionally biased region" description="Basic and acidic residues" evidence="1">
    <location>
        <begin position="257"/>
        <end position="293"/>
    </location>
</feature>
<reference evidence="3" key="1">
    <citation type="journal article" date="2021" name="IMA Fungus">
        <title>Genomic characterization of three marine fungi, including Emericellopsis atlantica sp. nov. with signatures of a generalist lifestyle and marine biomass degradation.</title>
        <authorList>
            <person name="Hagestad O.C."/>
            <person name="Hou L."/>
            <person name="Andersen J.H."/>
            <person name="Hansen E.H."/>
            <person name="Altermark B."/>
            <person name="Li C."/>
            <person name="Kuhnert E."/>
            <person name="Cox R.J."/>
            <person name="Crous P.W."/>
            <person name="Spatafora J.W."/>
            <person name="Lail K."/>
            <person name="Amirebrahimi M."/>
            <person name="Lipzen A."/>
            <person name="Pangilinan J."/>
            <person name="Andreopoulos W."/>
            <person name="Hayes R.D."/>
            <person name="Ng V."/>
            <person name="Grigoriev I.V."/>
            <person name="Jackson S.A."/>
            <person name="Sutton T.D.S."/>
            <person name="Dobson A.D.W."/>
            <person name="Rama T."/>
        </authorList>
    </citation>
    <scope>NUCLEOTIDE SEQUENCE</scope>
    <source>
        <strain evidence="3">TRa3180A</strain>
    </source>
</reference>
<evidence type="ECO:0000313" key="3">
    <source>
        <dbReference type="EMBL" id="KAG9246087.1"/>
    </source>
</evidence>
<dbReference type="Pfam" id="PF13926">
    <property type="entry name" value="DUF4211"/>
    <property type="match status" value="1"/>
</dbReference>
<evidence type="ECO:0000313" key="4">
    <source>
        <dbReference type="Proteomes" id="UP000887226"/>
    </source>
</evidence>